<dbReference type="CDD" id="cd20707">
    <property type="entry name" value="MIX_III"/>
    <property type="match status" value="1"/>
</dbReference>
<evidence type="ECO:0000313" key="4">
    <source>
        <dbReference type="Proteomes" id="UP000000329"/>
    </source>
</evidence>
<sequence>MNGCNFCDKNGLLIYPVRYAVASPYGATGVPGLSGNFKIEGAPQSAGAAKYSLRALRPGYLYTYDEKRRRLKAYVVMPTGHLWHYPLEYNPPHPAKLRFACTDPGELVRAYCVDIPHTASDPAGNFWIGWSNVQWTKALLKKVSDAGWRKKHMQCIDIPAMLAGSAVHTGEFNASADKVAHFVADEAAMKKAYAFSNTPIESETRKLATAVRFKAIMAEHGPHHKGYIAALNDPVGMTNDWSELTMPDLQAGFDEKLHQRKMIADLLALTEHHVRQEARQEVVFSDAVAEASAHHPDGDIYNGLKTLGAMFKLGGIDRHEKKLQEQRKKYGEDLAGRQQAAADDAWHELTHDNGKPTLDEAAMKAFPAIYDAALKQFEPQLLQLLMAHLGWLKSEQLANWMEGVHDDADIRSGYAYSESMSQCIGKAVCSKPCIDQLASWISSGNLQDKRNLYVRALLLNQADIIAATETQFKGSDFQLENILHVYKGAVMRLDDPKQAEQLIDRLALTTGNVIVKAISGSSSALARAIALTHLQLLGGVGIKVSNMSRTDVARWAIAQAKEQGIQLETDRKETRVDARNQARKAVKQARVQNHFFYVLDIGALEKDGRIAPGSIKGIGIPGVTTAKNWLGSGSPRDFKLGVMTMIVQMAALQFAMTDLDNNDQFNQWETRTKAALAIISLSATMVEIAMVSVEKSVEHPLAVFIRNQWAVDAELVSTILKRARKAGMVAGVLAELYDLVFNAPQEFKDENYLLMALYVLNGILGIGIALAAYYAITSIWAPLLLISFAVGIALALVNNSQLKTWISRCDFSLGEKYSSFEDQIKAFNG</sequence>
<dbReference type="eggNOG" id="COG2268">
    <property type="taxonomic scope" value="Bacteria"/>
</dbReference>
<keyword evidence="1" id="KW-0812">Transmembrane</keyword>
<name>D8IPI5_HERSS</name>
<organism evidence="3 4">
    <name type="scientific">Herbaspirillum seropedicae (strain SmR1)</name>
    <dbReference type="NCBI Taxonomy" id="757424"/>
    <lineage>
        <taxon>Bacteria</taxon>
        <taxon>Pseudomonadati</taxon>
        <taxon>Pseudomonadota</taxon>
        <taxon>Betaproteobacteria</taxon>
        <taxon>Burkholderiales</taxon>
        <taxon>Oxalobacteraceae</taxon>
        <taxon>Herbaspirillum</taxon>
    </lineage>
</organism>
<dbReference type="NCBIfam" id="NF041559">
    <property type="entry name" value="BTH_I2691_fam"/>
    <property type="match status" value="1"/>
</dbReference>
<dbReference type="InterPro" id="IPR046864">
    <property type="entry name" value="VasX_N"/>
</dbReference>
<dbReference type="AlphaFoldDB" id="D8IPI5"/>
<dbReference type="Pfam" id="PF20249">
    <property type="entry name" value="VasX_N"/>
    <property type="match status" value="1"/>
</dbReference>
<keyword evidence="1" id="KW-1133">Transmembrane helix</keyword>
<proteinExistence type="predicted"/>
<dbReference type="STRING" id="757424.Hsero_3401"/>
<feature type="domain" description="Toxin VasX N-terminal region" evidence="2">
    <location>
        <begin position="4"/>
        <end position="160"/>
    </location>
</feature>
<dbReference type="OrthoDB" id="8664525at2"/>
<feature type="transmembrane region" description="Helical" evidence="1">
    <location>
        <begin position="752"/>
        <end position="773"/>
    </location>
</feature>
<protein>
    <recommendedName>
        <fullName evidence="2">Toxin VasX N-terminal region domain-containing protein</fullName>
    </recommendedName>
</protein>
<dbReference type="HOGENOM" id="CLU_013652_0_0_4"/>
<evidence type="ECO:0000313" key="3">
    <source>
        <dbReference type="EMBL" id="ADJ64882.1"/>
    </source>
</evidence>
<gene>
    <name evidence="3" type="ordered locus">Hsero_3401</name>
</gene>
<dbReference type="Proteomes" id="UP000000329">
    <property type="component" value="Chromosome"/>
</dbReference>
<evidence type="ECO:0000256" key="1">
    <source>
        <dbReference type="SAM" id="Phobius"/>
    </source>
</evidence>
<dbReference type="RefSeq" id="WP_013235346.1">
    <property type="nucleotide sequence ID" value="NC_014323.1"/>
</dbReference>
<dbReference type="InterPro" id="IPR048126">
    <property type="entry name" value="Toxin_VasX"/>
</dbReference>
<keyword evidence="1" id="KW-0472">Membrane</keyword>
<feature type="transmembrane region" description="Helical" evidence="1">
    <location>
        <begin position="779"/>
        <end position="798"/>
    </location>
</feature>
<reference evidence="3 4" key="1">
    <citation type="submission" date="2010-04" db="EMBL/GenBank/DDBJ databases">
        <title>The genome of Herbaspirillum seropedicae SmR1, an endophytic, nitrogen-fixing, plant-growth promoting beta-Proteobacteria.</title>
        <authorList>
            <person name="Pedrosa F.O."/>
            <person name="Monteiro R.A."/>
            <person name="Wassem R."/>
            <person name="Cruz L.M."/>
            <person name="Ayub R.A."/>
            <person name="Colauto N.B."/>
            <person name="Fernandez M.A."/>
            <person name="Fungaro M.H.P."/>
            <person name="Grisard E.C."/>
            <person name="Hungria M."/>
            <person name="Madeira H.M.F."/>
            <person name="Nodari R.O."/>
            <person name="Osaku C.A."/>
            <person name="Petzl-Erler M.L."/>
            <person name="Terenzi H."/>
            <person name="Vieira L.G.E."/>
            <person name="Almeida M.I.M."/>
            <person name="Alves L.R."/>
            <person name="Arantes O.M.N."/>
            <person name="Balsanelli E."/>
            <person name="Barcellos F.G."/>
            <person name="Baura V.A."/>
            <person name="Binde D.R."/>
            <person name="Campo R.J."/>
            <person name="Chubatsu L.S."/>
            <person name="Chueire L.M.O."/>
            <person name="Ciferri R.R."/>
            <person name="Correa L.C."/>
            <person name="da Conceicao Silva J.L."/>
            <person name="Dabul A.N.G."/>
            <person name="Dambros B.P."/>
            <person name="Faoro H."/>
            <person name="Favetti A."/>
            <person name="Friedermann G."/>
            <person name="Furlaneto M.C."/>
            <person name="Gasques L.S."/>
            <person name="Gimenes C.C.T."/>
            <person name="Gioppo N.M.R."/>
            <person name="Glienke-Blanco C."/>
            <person name="Godoy L.P."/>
            <person name="Guerra M.P."/>
            <person name="Karp S."/>
            <person name="Kava-Cordeiro V."/>
            <person name="Margarido V.P."/>
            <person name="Mathioni S.M."/>
            <person name="Menck-Soares M.A."/>
            <person name="Murace N.K."/>
            <person name="Nicolas M.F."/>
            <person name="Oliveira C.E.C."/>
            <person name="Pagnan N.A.B."/>
            <person name="Pamphile J.A."/>
            <person name="Patussi E.V."/>
            <person name="Pereira L.F.P."/>
            <person name="Pereira-Ferrari L."/>
            <person name="Pinto F.G.S."/>
            <person name="Precoma C."/>
            <person name="Prioli A.J."/>
            <person name="Prioli S.M.A.P."/>
            <person name="Raittz R.T."/>
            <person name="Ramos H.J.O."/>
            <person name="Ribeiro E.M.S.F."/>
            <person name="Rigo L.U."/>
            <person name="Rocha C.L.M.S.C."/>
            <person name="Rocha S.N."/>
            <person name="Santos K."/>
            <person name="Satori D."/>
            <person name="Silva A.G."/>
            <person name="Simao R.C.G."/>
            <person name="Soares M.A.M."/>
            <person name="Souza E.M."/>
            <person name="Steffens M.B.R."/>
            <person name="Steindel M."/>
            <person name="Tadra-Sfeir M.Z."/>
            <person name="Takahashi E.K."/>
            <person name="Torres R.A."/>
            <person name="Valle J.S."/>
            <person name="Vernal J.I."/>
            <person name="Vilas-Boas L.A."/>
            <person name="Watanabe M.A.E."/>
            <person name="Weiss V.A."/>
            <person name="Yates M.A."/>
            <person name="Souza E.M."/>
        </authorList>
    </citation>
    <scope>NUCLEOTIDE SEQUENCE [LARGE SCALE GENOMIC DNA]</scope>
    <source>
        <strain evidence="3 4">SmR1</strain>
    </source>
</reference>
<evidence type="ECO:0000259" key="2">
    <source>
        <dbReference type="Pfam" id="PF20249"/>
    </source>
</evidence>
<dbReference type="KEGG" id="hse:Hsero_3401"/>
<keyword evidence="4" id="KW-1185">Reference proteome</keyword>
<dbReference type="EMBL" id="CP002039">
    <property type="protein sequence ID" value="ADJ64882.1"/>
    <property type="molecule type" value="Genomic_DNA"/>
</dbReference>
<accession>D8IPI5</accession>